<organism evidence="1 2">
    <name type="scientific">Hypoxylon rubiginosum</name>
    <dbReference type="NCBI Taxonomy" id="110542"/>
    <lineage>
        <taxon>Eukaryota</taxon>
        <taxon>Fungi</taxon>
        <taxon>Dikarya</taxon>
        <taxon>Ascomycota</taxon>
        <taxon>Pezizomycotina</taxon>
        <taxon>Sordariomycetes</taxon>
        <taxon>Xylariomycetidae</taxon>
        <taxon>Xylariales</taxon>
        <taxon>Hypoxylaceae</taxon>
        <taxon>Hypoxylon</taxon>
    </lineage>
</organism>
<comment type="caution">
    <text evidence="1">The sequence shown here is derived from an EMBL/GenBank/DDBJ whole genome shotgun (WGS) entry which is preliminary data.</text>
</comment>
<evidence type="ECO:0000313" key="1">
    <source>
        <dbReference type="EMBL" id="KAI6081333.1"/>
    </source>
</evidence>
<evidence type="ECO:0000313" key="2">
    <source>
        <dbReference type="Proteomes" id="UP001497680"/>
    </source>
</evidence>
<protein>
    <submittedName>
        <fullName evidence="1">Uncharacterized protein</fullName>
    </submittedName>
</protein>
<dbReference type="EMBL" id="MU394399">
    <property type="protein sequence ID" value="KAI6081333.1"/>
    <property type="molecule type" value="Genomic_DNA"/>
</dbReference>
<sequence>MLPRDIAQNMLNLLSVKLIELIACALDDRVELLALRCVCRHLYQATSVIFTRAWFTTLTIDFTPRCLHRLSNITKHDDLTLAVRCLRVADCYRPPMIRPLGLHEHDRRTRVLGEGLLWPQTAGGFLDLTSQQVNQFTVLLARFSLCTEICVTDDLDESPHPDDRADTKLFPIEACYIMLNLLARYRDLHIQNFTISFDRALKSDKTTRMPPGLTDLLVLSSWPTHLHHLNITWKIYDDSVSASVVMDLMIMAKCAQSMKLSLPNSPVSEDIFQFISQAPQLPALTELTLSDIHWLTPDILSAVIARFQGSLKSLHIDHVTLSDGDFNTFFGLLAGQNLPVLESITVADCFRVFFCPLRLNQDALKQCGGKSEFTLRHFRHKHRVNGMRYRGSGDGMRLALQTLADNSCYQLGAGPPSPGLVDTGDYVGDRVGHIVEKFT</sequence>
<name>A0ACC0CLR2_9PEZI</name>
<gene>
    <name evidence="1" type="ORF">F4821DRAFT_249519</name>
</gene>
<keyword evidence="2" id="KW-1185">Reference proteome</keyword>
<reference evidence="1 2" key="1">
    <citation type="journal article" date="2022" name="New Phytol.">
        <title>Ecological generalism drives hyperdiversity of secondary metabolite gene clusters in xylarialean endophytes.</title>
        <authorList>
            <person name="Franco M.E.E."/>
            <person name="Wisecaver J.H."/>
            <person name="Arnold A.E."/>
            <person name="Ju Y.M."/>
            <person name="Slot J.C."/>
            <person name="Ahrendt S."/>
            <person name="Moore L.P."/>
            <person name="Eastman K.E."/>
            <person name="Scott K."/>
            <person name="Konkel Z."/>
            <person name="Mondo S.J."/>
            <person name="Kuo A."/>
            <person name="Hayes R.D."/>
            <person name="Haridas S."/>
            <person name="Andreopoulos B."/>
            <person name="Riley R."/>
            <person name="LaButti K."/>
            <person name="Pangilinan J."/>
            <person name="Lipzen A."/>
            <person name="Amirebrahimi M."/>
            <person name="Yan J."/>
            <person name="Adam C."/>
            <person name="Keymanesh K."/>
            <person name="Ng V."/>
            <person name="Louie K."/>
            <person name="Northen T."/>
            <person name="Drula E."/>
            <person name="Henrissat B."/>
            <person name="Hsieh H.M."/>
            <person name="Youens-Clark K."/>
            <person name="Lutzoni F."/>
            <person name="Miadlikowska J."/>
            <person name="Eastwood D.C."/>
            <person name="Hamelin R.C."/>
            <person name="Grigoriev I.V."/>
            <person name="U'Ren J.M."/>
        </authorList>
    </citation>
    <scope>NUCLEOTIDE SEQUENCE [LARGE SCALE GENOMIC DNA]</scope>
    <source>
        <strain evidence="1 2">ER1909</strain>
    </source>
</reference>
<proteinExistence type="predicted"/>
<accession>A0ACC0CLR2</accession>
<dbReference type="Proteomes" id="UP001497680">
    <property type="component" value="Unassembled WGS sequence"/>
</dbReference>